<accession>A0ABQ7FUS8</accession>
<feature type="region of interest" description="Disordered" evidence="1">
    <location>
        <begin position="1"/>
        <end position="61"/>
    </location>
</feature>
<evidence type="ECO:0000313" key="2">
    <source>
        <dbReference type="EMBL" id="KAF5826156.1"/>
    </source>
</evidence>
<protein>
    <recommendedName>
        <fullName evidence="4">Encoded protein</fullName>
    </recommendedName>
</protein>
<dbReference type="EMBL" id="MU071277">
    <property type="protein sequence ID" value="KAF5826156.1"/>
    <property type="molecule type" value="Genomic_DNA"/>
</dbReference>
<evidence type="ECO:0000256" key="1">
    <source>
        <dbReference type="SAM" id="MobiDB-lite"/>
    </source>
</evidence>
<feature type="compositionally biased region" description="Low complexity" evidence="1">
    <location>
        <begin position="23"/>
        <end position="34"/>
    </location>
</feature>
<organism evidence="2 3">
    <name type="scientific">Dunaliella salina</name>
    <name type="common">Green alga</name>
    <name type="synonym">Protococcus salinus</name>
    <dbReference type="NCBI Taxonomy" id="3046"/>
    <lineage>
        <taxon>Eukaryota</taxon>
        <taxon>Viridiplantae</taxon>
        <taxon>Chlorophyta</taxon>
        <taxon>core chlorophytes</taxon>
        <taxon>Chlorophyceae</taxon>
        <taxon>CS clade</taxon>
        <taxon>Chlamydomonadales</taxon>
        <taxon>Dunaliellaceae</taxon>
        <taxon>Dunaliella</taxon>
    </lineage>
</organism>
<proteinExistence type="predicted"/>
<sequence length="85" mass="8891">MGCCFSSEEEPKVPSGGRTTGYREQPAPQALPQRRQQESSGYQSWGSGRAGGASVQTQQDAEARAIAAERVGAGSLKTGNSFCVP</sequence>
<evidence type="ECO:0000313" key="3">
    <source>
        <dbReference type="Proteomes" id="UP000815325"/>
    </source>
</evidence>
<reference evidence="2" key="1">
    <citation type="submission" date="2017-08" db="EMBL/GenBank/DDBJ databases">
        <authorList>
            <person name="Polle J.E."/>
            <person name="Barry K."/>
            <person name="Cushman J."/>
            <person name="Schmutz J."/>
            <person name="Tran D."/>
            <person name="Hathwaick L.T."/>
            <person name="Yim W.C."/>
            <person name="Jenkins J."/>
            <person name="Mckie-Krisberg Z.M."/>
            <person name="Prochnik S."/>
            <person name="Lindquist E."/>
            <person name="Dockter R.B."/>
            <person name="Adam C."/>
            <person name="Molina H."/>
            <person name="Bunkerborg J."/>
            <person name="Jin E."/>
            <person name="Buchheim M."/>
            <person name="Magnuson J."/>
        </authorList>
    </citation>
    <scope>NUCLEOTIDE SEQUENCE</scope>
    <source>
        <strain evidence="2">CCAP 19/18</strain>
    </source>
</reference>
<gene>
    <name evidence="2" type="ORF">DUNSADRAFT_4518</name>
</gene>
<name>A0ABQ7FUS8_DUNSA</name>
<evidence type="ECO:0008006" key="4">
    <source>
        <dbReference type="Google" id="ProtNLM"/>
    </source>
</evidence>
<comment type="caution">
    <text evidence="2">The sequence shown here is derived from an EMBL/GenBank/DDBJ whole genome shotgun (WGS) entry which is preliminary data.</text>
</comment>
<dbReference type="Proteomes" id="UP000815325">
    <property type="component" value="Unassembled WGS sequence"/>
</dbReference>
<keyword evidence="3" id="KW-1185">Reference proteome</keyword>